<evidence type="ECO:0000313" key="9">
    <source>
        <dbReference type="Proteomes" id="UP000620366"/>
    </source>
</evidence>
<evidence type="ECO:0000256" key="6">
    <source>
        <dbReference type="ARBA" id="ARBA00023136"/>
    </source>
</evidence>
<keyword evidence="9" id="KW-1185">Reference proteome</keyword>
<dbReference type="AlphaFoldDB" id="A0A926DE77"/>
<dbReference type="InterPro" id="IPR052518">
    <property type="entry name" value="CHR_Transporter"/>
</dbReference>
<dbReference type="Pfam" id="PF02417">
    <property type="entry name" value="Chromate_transp"/>
    <property type="match status" value="1"/>
</dbReference>
<evidence type="ECO:0000256" key="3">
    <source>
        <dbReference type="ARBA" id="ARBA00022475"/>
    </source>
</evidence>
<comment type="caution">
    <text evidence="8">The sequence shown here is derived from an EMBL/GenBank/DDBJ whole genome shotgun (WGS) entry which is preliminary data.</text>
</comment>
<dbReference type="Proteomes" id="UP000620366">
    <property type="component" value="Unassembled WGS sequence"/>
</dbReference>
<accession>A0A926DE77</accession>
<gene>
    <name evidence="8" type="ORF">H8695_05835</name>
</gene>
<dbReference type="InterPro" id="IPR003370">
    <property type="entry name" value="Chromate_transpt"/>
</dbReference>
<dbReference type="PANTHER" id="PTHR43663:SF1">
    <property type="entry name" value="CHROMATE TRANSPORTER"/>
    <property type="match status" value="1"/>
</dbReference>
<evidence type="ECO:0000256" key="7">
    <source>
        <dbReference type="SAM" id="Phobius"/>
    </source>
</evidence>
<evidence type="ECO:0000256" key="5">
    <source>
        <dbReference type="ARBA" id="ARBA00022989"/>
    </source>
</evidence>
<protein>
    <submittedName>
        <fullName evidence="8">Chromate transporter</fullName>
    </submittedName>
</protein>
<evidence type="ECO:0000256" key="1">
    <source>
        <dbReference type="ARBA" id="ARBA00004651"/>
    </source>
</evidence>
<reference evidence="8" key="1">
    <citation type="submission" date="2020-08" db="EMBL/GenBank/DDBJ databases">
        <title>Genome public.</title>
        <authorList>
            <person name="Liu C."/>
            <person name="Sun Q."/>
        </authorList>
    </citation>
    <scope>NUCLEOTIDE SEQUENCE</scope>
    <source>
        <strain evidence="8">BX7</strain>
    </source>
</reference>
<keyword evidence="3" id="KW-1003">Cell membrane</keyword>
<feature type="transmembrane region" description="Helical" evidence="7">
    <location>
        <begin position="80"/>
        <end position="104"/>
    </location>
</feature>
<keyword evidence="5 7" id="KW-1133">Transmembrane helix</keyword>
<comment type="similarity">
    <text evidence="2">Belongs to the chromate ion transporter (CHR) (TC 2.A.51) family.</text>
</comment>
<proteinExistence type="inferred from homology"/>
<evidence type="ECO:0000313" key="8">
    <source>
        <dbReference type="EMBL" id="MBC8536212.1"/>
    </source>
</evidence>
<evidence type="ECO:0000256" key="4">
    <source>
        <dbReference type="ARBA" id="ARBA00022692"/>
    </source>
</evidence>
<dbReference type="PANTHER" id="PTHR43663">
    <property type="entry name" value="CHROMATE TRANSPORT PROTEIN-RELATED"/>
    <property type="match status" value="1"/>
</dbReference>
<feature type="transmembrane region" description="Helical" evidence="7">
    <location>
        <begin position="116"/>
        <end position="137"/>
    </location>
</feature>
<organism evidence="8 9">
    <name type="scientific">Feifania hominis</name>
    <dbReference type="NCBI Taxonomy" id="2763660"/>
    <lineage>
        <taxon>Bacteria</taxon>
        <taxon>Bacillati</taxon>
        <taxon>Bacillota</taxon>
        <taxon>Clostridia</taxon>
        <taxon>Eubacteriales</taxon>
        <taxon>Feifaniaceae</taxon>
        <taxon>Feifania</taxon>
    </lineage>
</organism>
<keyword evidence="6 7" id="KW-0472">Membrane</keyword>
<dbReference type="GO" id="GO:0015109">
    <property type="term" value="F:chromate transmembrane transporter activity"/>
    <property type="evidence" value="ECO:0007669"/>
    <property type="project" value="InterPro"/>
</dbReference>
<feature type="transmembrane region" description="Helical" evidence="7">
    <location>
        <begin position="149"/>
        <end position="182"/>
    </location>
</feature>
<evidence type="ECO:0000256" key="2">
    <source>
        <dbReference type="ARBA" id="ARBA00005262"/>
    </source>
</evidence>
<dbReference type="RefSeq" id="WP_249299964.1">
    <property type="nucleotide sequence ID" value="NZ_JACRSP010000002.1"/>
</dbReference>
<comment type="subcellular location">
    <subcellularLocation>
        <location evidence="1">Cell membrane</location>
        <topology evidence="1">Multi-pass membrane protein</topology>
    </subcellularLocation>
</comment>
<dbReference type="GO" id="GO:0005886">
    <property type="term" value="C:plasma membrane"/>
    <property type="evidence" value="ECO:0007669"/>
    <property type="project" value="UniProtKB-SubCell"/>
</dbReference>
<feature type="transmembrane region" description="Helical" evidence="7">
    <location>
        <begin position="12"/>
        <end position="32"/>
    </location>
</feature>
<keyword evidence="4 7" id="KW-0812">Transmembrane</keyword>
<dbReference type="EMBL" id="JACRSP010000002">
    <property type="protein sequence ID" value="MBC8536212.1"/>
    <property type="molecule type" value="Genomic_DNA"/>
</dbReference>
<name>A0A926DE77_9FIRM</name>
<sequence>MKDREKPARCRRLFTTFFKIGAFTFGGGYAMIPLIQKEAVERNHWVSDHDILDIVAVAESTPGPISINSATFIGYRTAGVAGALCATFGVVLPSFAVILGLSFVLQQFESLQAVKFAFAGIRAGVLALICKALWSMAVQCPKSVLSYAIAAGAFVAVSFFGANVLAVIAASALLGLASVLWVRDAKKEEAAK</sequence>